<feature type="repeat" description="WD" evidence="3">
    <location>
        <begin position="19"/>
        <end position="60"/>
    </location>
</feature>
<dbReference type="PANTHER" id="PTHR19846">
    <property type="entry name" value="WD40 REPEAT PROTEIN"/>
    <property type="match status" value="1"/>
</dbReference>
<feature type="repeat" description="WD" evidence="3">
    <location>
        <begin position="61"/>
        <end position="92"/>
    </location>
</feature>
<dbReference type="InterPro" id="IPR019775">
    <property type="entry name" value="WD40_repeat_CS"/>
</dbReference>
<gene>
    <name evidence="4" type="ORF">SARC_09095</name>
</gene>
<dbReference type="OrthoDB" id="540662at2759"/>
<name>A0A0L0FPP3_9EUKA</name>
<dbReference type="Proteomes" id="UP000054560">
    <property type="component" value="Unassembled WGS sequence"/>
</dbReference>
<dbReference type="GeneID" id="25909599"/>
<evidence type="ECO:0000256" key="2">
    <source>
        <dbReference type="ARBA" id="ARBA00022737"/>
    </source>
</evidence>
<dbReference type="InterPro" id="IPR001680">
    <property type="entry name" value="WD40_rpt"/>
</dbReference>
<dbReference type="AlphaFoldDB" id="A0A0L0FPP3"/>
<dbReference type="Gene3D" id="2.130.10.10">
    <property type="entry name" value="YVTN repeat-like/Quinoprotein amine dehydrogenase"/>
    <property type="match status" value="1"/>
</dbReference>
<dbReference type="SUPFAM" id="SSF50978">
    <property type="entry name" value="WD40 repeat-like"/>
    <property type="match status" value="1"/>
</dbReference>
<dbReference type="InterPro" id="IPR015943">
    <property type="entry name" value="WD40/YVTN_repeat-like_dom_sf"/>
</dbReference>
<dbReference type="PROSITE" id="PS50294">
    <property type="entry name" value="WD_REPEATS_REGION"/>
    <property type="match status" value="1"/>
</dbReference>
<dbReference type="GO" id="GO:0046540">
    <property type="term" value="C:U4/U6 x U5 tri-snRNP complex"/>
    <property type="evidence" value="ECO:0007669"/>
    <property type="project" value="TreeGrafter"/>
</dbReference>
<dbReference type="PROSITE" id="PS50082">
    <property type="entry name" value="WD_REPEATS_2"/>
    <property type="match status" value="2"/>
</dbReference>
<dbReference type="eggNOG" id="KOG0272">
    <property type="taxonomic scope" value="Eukaryota"/>
</dbReference>
<dbReference type="Pfam" id="PF00400">
    <property type="entry name" value="WD40"/>
    <property type="match status" value="2"/>
</dbReference>
<dbReference type="GO" id="GO:0017070">
    <property type="term" value="F:U6 snRNA binding"/>
    <property type="evidence" value="ECO:0007669"/>
    <property type="project" value="TreeGrafter"/>
</dbReference>
<evidence type="ECO:0000256" key="1">
    <source>
        <dbReference type="ARBA" id="ARBA00022574"/>
    </source>
</evidence>
<keyword evidence="5" id="KW-1185">Reference proteome</keyword>
<reference evidence="4 5" key="1">
    <citation type="submission" date="2011-02" db="EMBL/GenBank/DDBJ databases">
        <title>The Genome Sequence of Sphaeroforma arctica JP610.</title>
        <authorList>
            <consortium name="The Broad Institute Genome Sequencing Platform"/>
            <person name="Russ C."/>
            <person name="Cuomo C."/>
            <person name="Young S.K."/>
            <person name="Zeng Q."/>
            <person name="Gargeya S."/>
            <person name="Alvarado L."/>
            <person name="Berlin A."/>
            <person name="Chapman S.B."/>
            <person name="Chen Z."/>
            <person name="Freedman E."/>
            <person name="Gellesch M."/>
            <person name="Goldberg J."/>
            <person name="Griggs A."/>
            <person name="Gujja S."/>
            <person name="Heilman E."/>
            <person name="Heiman D."/>
            <person name="Howarth C."/>
            <person name="Mehta T."/>
            <person name="Neiman D."/>
            <person name="Pearson M."/>
            <person name="Roberts A."/>
            <person name="Saif S."/>
            <person name="Shea T."/>
            <person name="Shenoy N."/>
            <person name="Sisk P."/>
            <person name="Stolte C."/>
            <person name="Sykes S."/>
            <person name="White J."/>
            <person name="Yandava C."/>
            <person name="Burger G."/>
            <person name="Gray M.W."/>
            <person name="Holland P.W.H."/>
            <person name="King N."/>
            <person name="Lang F.B.F."/>
            <person name="Roger A.J."/>
            <person name="Ruiz-Trillo I."/>
            <person name="Haas B."/>
            <person name="Nusbaum C."/>
            <person name="Birren B."/>
        </authorList>
    </citation>
    <scope>NUCLEOTIDE SEQUENCE [LARGE SCALE GENOMIC DNA]</scope>
    <source>
        <strain evidence="4 5">JP610</strain>
    </source>
</reference>
<protein>
    <submittedName>
        <fullName evidence="4">Uncharacterized protein</fullName>
    </submittedName>
</protein>
<dbReference type="PROSITE" id="PS00678">
    <property type="entry name" value="WD_REPEATS_1"/>
    <property type="match status" value="1"/>
</dbReference>
<dbReference type="PANTHER" id="PTHR19846:SF0">
    <property type="entry name" value="PRE-MRNA PROCESSING FACTOR 4"/>
    <property type="match status" value="1"/>
</dbReference>
<dbReference type="STRING" id="667725.A0A0L0FPP3"/>
<dbReference type="EMBL" id="KQ242482">
    <property type="protein sequence ID" value="KNC78481.1"/>
    <property type="molecule type" value="Genomic_DNA"/>
</dbReference>
<organism evidence="4 5">
    <name type="scientific">Sphaeroforma arctica JP610</name>
    <dbReference type="NCBI Taxonomy" id="667725"/>
    <lineage>
        <taxon>Eukaryota</taxon>
        <taxon>Ichthyosporea</taxon>
        <taxon>Ichthyophonida</taxon>
        <taxon>Sphaeroforma</taxon>
    </lineage>
</organism>
<keyword evidence="2" id="KW-0677">Repeat</keyword>
<evidence type="ECO:0000256" key="3">
    <source>
        <dbReference type="PROSITE-ProRule" id="PRU00221"/>
    </source>
</evidence>
<keyword evidence="1 3" id="KW-0853">WD repeat</keyword>
<dbReference type="RefSeq" id="XP_014152383.1">
    <property type="nucleotide sequence ID" value="XM_014296908.1"/>
</dbReference>
<dbReference type="GO" id="GO:0030621">
    <property type="term" value="F:U4 snRNA binding"/>
    <property type="evidence" value="ECO:0007669"/>
    <property type="project" value="TreeGrafter"/>
</dbReference>
<proteinExistence type="predicted"/>
<evidence type="ECO:0000313" key="5">
    <source>
        <dbReference type="Proteomes" id="UP000054560"/>
    </source>
</evidence>
<dbReference type="GO" id="GO:0000398">
    <property type="term" value="P:mRNA splicing, via spliceosome"/>
    <property type="evidence" value="ECO:0007669"/>
    <property type="project" value="TreeGrafter"/>
</dbReference>
<sequence>MDAVGRVWDLRSGRCVWDMFGHVKNVLAVDVAPDGHYIATGSDDHTVKIWEMRQRKCIYTLPAHNNLVSTVKFEPNNGRYLASSSFDKTIKVGVCLCIDM</sequence>
<dbReference type="SMART" id="SM00320">
    <property type="entry name" value="WD40"/>
    <property type="match status" value="2"/>
</dbReference>
<evidence type="ECO:0000313" key="4">
    <source>
        <dbReference type="EMBL" id="KNC78481.1"/>
    </source>
</evidence>
<dbReference type="InterPro" id="IPR036322">
    <property type="entry name" value="WD40_repeat_dom_sf"/>
</dbReference>
<accession>A0A0L0FPP3</accession>